<proteinExistence type="predicted"/>
<dbReference type="InterPro" id="IPR014721">
    <property type="entry name" value="Ribsml_uS5_D2-typ_fold_subgr"/>
</dbReference>
<dbReference type="GO" id="GO:0000049">
    <property type="term" value="F:tRNA binding"/>
    <property type="evidence" value="ECO:0007669"/>
    <property type="project" value="InterPro"/>
</dbReference>
<dbReference type="Pfam" id="PF00825">
    <property type="entry name" value="Ribonuclease_P"/>
    <property type="match status" value="1"/>
</dbReference>
<dbReference type="PANTHER" id="PTHR33992:SF1">
    <property type="entry name" value="RIBONUCLEASE P PROTEIN COMPONENT"/>
    <property type="match status" value="1"/>
</dbReference>
<name>A0A0G0UP28_9BACT</name>
<dbReference type="InterPro" id="IPR000100">
    <property type="entry name" value="RNase_P"/>
</dbReference>
<evidence type="ECO:0000256" key="2">
    <source>
        <dbReference type="ARBA" id="ARBA00022722"/>
    </source>
</evidence>
<evidence type="ECO:0000256" key="6">
    <source>
        <dbReference type="NCBIfam" id="TIGR00188"/>
    </source>
</evidence>
<dbReference type="EC" id="3.1.26.5" evidence="6"/>
<dbReference type="GO" id="GO:0042781">
    <property type="term" value="F:3'-tRNA processing endoribonuclease activity"/>
    <property type="evidence" value="ECO:0007669"/>
    <property type="project" value="TreeGrafter"/>
</dbReference>
<keyword evidence="3" id="KW-0255">Endonuclease</keyword>
<keyword evidence="4" id="KW-0378">Hydrolase</keyword>
<evidence type="ECO:0000313" key="7">
    <source>
        <dbReference type="EMBL" id="KKR89236.1"/>
    </source>
</evidence>
<dbReference type="GO" id="GO:0030677">
    <property type="term" value="C:ribonuclease P complex"/>
    <property type="evidence" value="ECO:0007669"/>
    <property type="project" value="TreeGrafter"/>
</dbReference>
<sequence>MLAKKFRLPIQNWFKEKKGAIVRKSDFFAVKTRESNLPFSRYGVVVSRKVSGFAVRRNKIKRIIFNFIRLEKLQETSGRDVLIIVSPLASKLTKQKIETELKSLLTANR</sequence>
<evidence type="ECO:0000256" key="4">
    <source>
        <dbReference type="ARBA" id="ARBA00022801"/>
    </source>
</evidence>
<dbReference type="AlphaFoldDB" id="A0A0G0UP28"/>
<protein>
    <recommendedName>
        <fullName evidence="6">Ribonuclease P protein component</fullName>
        <ecNumber evidence="6">3.1.26.5</ecNumber>
    </recommendedName>
</protein>
<keyword evidence="5" id="KW-0694">RNA-binding</keyword>
<evidence type="ECO:0000256" key="3">
    <source>
        <dbReference type="ARBA" id="ARBA00022759"/>
    </source>
</evidence>
<dbReference type="EMBL" id="LCAK01000001">
    <property type="protein sequence ID" value="KKR89236.1"/>
    <property type="molecule type" value="Genomic_DNA"/>
</dbReference>
<dbReference type="SUPFAM" id="SSF54211">
    <property type="entry name" value="Ribosomal protein S5 domain 2-like"/>
    <property type="match status" value="1"/>
</dbReference>
<gene>
    <name evidence="7" type="ORF">UU38_C0001G0138</name>
</gene>
<keyword evidence="1" id="KW-0819">tRNA processing</keyword>
<keyword evidence="2" id="KW-0540">Nuclease</keyword>
<evidence type="ECO:0000313" key="8">
    <source>
        <dbReference type="Proteomes" id="UP000033918"/>
    </source>
</evidence>
<evidence type="ECO:0000256" key="1">
    <source>
        <dbReference type="ARBA" id="ARBA00022694"/>
    </source>
</evidence>
<reference evidence="7 8" key="1">
    <citation type="journal article" date="2015" name="Nature">
        <title>rRNA introns, odd ribosomes, and small enigmatic genomes across a large radiation of phyla.</title>
        <authorList>
            <person name="Brown C.T."/>
            <person name="Hug L.A."/>
            <person name="Thomas B.C."/>
            <person name="Sharon I."/>
            <person name="Castelle C.J."/>
            <person name="Singh A."/>
            <person name="Wilkins M.J."/>
            <person name="Williams K.H."/>
            <person name="Banfield J.F."/>
        </authorList>
    </citation>
    <scope>NUCLEOTIDE SEQUENCE [LARGE SCALE GENOMIC DNA]</scope>
</reference>
<evidence type="ECO:0000256" key="5">
    <source>
        <dbReference type="ARBA" id="ARBA00022884"/>
    </source>
</evidence>
<dbReference type="InterPro" id="IPR020568">
    <property type="entry name" value="Ribosomal_Su5_D2-typ_SF"/>
</dbReference>
<dbReference type="GO" id="GO:0004526">
    <property type="term" value="F:ribonuclease P activity"/>
    <property type="evidence" value="ECO:0007669"/>
    <property type="project" value="UniProtKB-UniRule"/>
</dbReference>
<organism evidence="7 8">
    <name type="scientific">Candidatus Wolfebacteria bacterium GW2011_GWB1_41_12</name>
    <dbReference type="NCBI Taxonomy" id="1619006"/>
    <lineage>
        <taxon>Bacteria</taxon>
        <taxon>Candidatus Wolfeibacteriota</taxon>
    </lineage>
</organism>
<dbReference type="NCBIfam" id="TIGR00188">
    <property type="entry name" value="rnpA"/>
    <property type="match status" value="1"/>
</dbReference>
<accession>A0A0G0UP28</accession>
<comment type="caution">
    <text evidence="7">The sequence shown here is derived from an EMBL/GenBank/DDBJ whole genome shotgun (WGS) entry which is preliminary data.</text>
</comment>
<dbReference type="Proteomes" id="UP000033918">
    <property type="component" value="Unassembled WGS sequence"/>
</dbReference>
<dbReference type="PANTHER" id="PTHR33992">
    <property type="entry name" value="RIBONUCLEASE P PROTEIN COMPONENT"/>
    <property type="match status" value="1"/>
</dbReference>
<dbReference type="Gene3D" id="3.30.230.10">
    <property type="match status" value="1"/>
</dbReference>